<proteinExistence type="predicted"/>
<evidence type="ECO:0000313" key="3">
    <source>
        <dbReference type="Proteomes" id="UP000501690"/>
    </source>
</evidence>
<gene>
    <name evidence="2" type="ORF">DEO72_LG2g2215</name>
</gene>
<organism evidence="2 3">
    <name type="scientific">Vigna unguiculata</name>
    <name type="common">Cowpea</name>
    <dbReference type="NCBI Taxonomy" id="3917"/>
    <lineage>
        <taxon>Eukaryota</taxon>
        <taxon>Viridiplantae</taxon>
        <taxon>Streptophyta</taxon>
        <taxon>Embryophyta</taxon>
        <taxon>Tracheophyta</taxon>
        <taxon>Spermatophyta</taxon>
        <taxon>Magnoliopsida</taxon>
        <taxon>eudicotyledons</taxon>
        <taxon>Gunneridae</taxon>
        <taxon>Pentapetalae</taxon>
        <taxon>rosids</taxon>
        <taxon>fabids</taxon>
        <taxon>Fabales</taxon>
        <taxon>Fabaceae</taxon>
        <taxon>Papilionoideae</taxon>
        <taxon>50 kb inversion clade</taxon>
        <taxon>NPAAA clade</taxon>
        <taxon>indigoferoid/millettioid clade</taxon>
        <taxon>Phaseoleae</taxon>
        <taxon>Vigna</taxon>
    </lineage>
</organism>
<feature type="compositionally biased region" description="Polar residues" evidence="1">
    <location>
        <begin position="36"/>
        <end position="49"/>
    </location>
</feature>
<dbReference type="AlphaFoldDB" id="A0A4D6KZ08"/>
<protein>
    <submittedName>
        <fullName evidence="2">Uncharacterized protein</fullName>
    </submittedName>
</protein>
<dbReference type="EMBL" id="CP039346">
    <property type="protein sequence ID" value="QCD81885.1"/>
    <property type="molecule type" value="Genomic_DNA"/>
</dbReference>
<accession>A0A4D6KZ08</accession>
<evidence type="ECO:0000313" key="2">
    <source>
        <dbReference type="EMBL" id="QCD81885.1"/>
    </source>
</evidence>
<feature type="region of interest" description="Disordered" evidence="1">
    <location>
        <begin position="36"/>
        <end position="59"/>
    </location>
</feature>
<reference evidence="2 3" key="1">
    <citation type="submission" date="2019-04" db="EMBL/GenBank/DDBJ databases">
        <title>An improved genome assembly and genetic linkage map for asparagus bean, Vigna unguiculata ssp. sesquipedialis.</title>
        <authorList>
            <person name="Xia Q."/>
            <person name="Zhang R."/>
            <person name="Dong Y."/>
        </authorList>
    </citation>
    <scope>NUCLEOTIDE SEQUENCE [LARGE SCALE GENOMIC DNA]</scope>
    <source>
        <tissue evidence="2">Leaf</tissue>
    </source>
</reference>
<keyword evidence="3" id="KW-1185">Reference proteome</keyword>
<sequence>MSDIRLLSTKFIQRISAVGLILFPVAEFRAEARSESLSQAESPFPTQSRLGEIDSPEQDGLSPRLDYLAWARPTTVGRVQMVMSLPLAGAE</sequence>
<dbReference type="Proteomes" id="UP000501690">
    <property type="component" value="Linkage Group LG2"/>
</dbReference>
<evidence type="ECO:0000256" key="1">
    <source>
        <dbReference type="SAM" id="MobiDB-lite"/>
    </source>
</evidence>
<name>A0A4D6KZ08_VIGUN</name>